<evidence type="ECO:0000313" key="3">
    <source>
        <dbReference type="EMBL" id="MFC3581038.1"/>
    </source>
</evidence>
<proteinExistence type="predicted"/>
<dbReference type="Proteomes" id="UP001595713">
    <property type="component" value="Unassembled WGS sequence"/>
</dbReference>
<organism evidence="3 4">
    <name type="scientific">Sphingomonas hylomeconis</name>
    <dbReference type="NCBI Taxonomy" id="1395958"/>
    <lineage>
        <taxon>Bacteria</taxon>
        <taxon>Pseudomonadati</taxon>
        <taxon>Pseudomonadota</taxon>
        <taxon>Alphaproteobacteria</taxon>
        <taxon>Sphingomonadales</taxon>
        <taxon>Sphingomonadaceae</taxon>
        <taxon>Sphingomonas</taxon>
    </lineage>
</organism>
<evidence type="ECO:0000313" key="4">
    <source>
        <dbReference type="Proteomes" id="UP001595713"/>
    </source>
</evidence>
<keyword evidence="1" id="KW-0812">Transmembrane</keyword>
<evidence type="ECO:0000256" key="2">
    <source>
        <dbReference type="SAM" id="SignalP"/>
    </source>
</evidence>
<protein>
    <recommendedName>
        <fullName evidence="5">Glycine zipper family protein</fullName>
    </recommendedName>
</protein>
<reference evidence="4" key="1">
    <citation type="journal article" date="2019" name="Int. J. Syst. Evol. Microbiol.">
        <title>The Global Catalogue of Microorganisms (GCM) 10K type strain sequencing project: providing services to taxonomists for standard genome sequencing and annotation.</title>
        <authorList>
            <consortium name="The Broad Institute Genomics Platform"/>
            <consortium name="The Broad Institute Genome Sequencing Center for Infectious Disease"/>
            <person name="Wu L."/>
            <person name="Ma J."/>
        </authorList>
    </citation>
    <scope>NUCLEOTIDE SEQUENCE [LARGE SCALE GENOMIC DNA]</scope>
    <source>
        <strain evidence="4">KCTC 42739</strain>
    </source>
</reference>
<dbReference type="EMBL" id="JBHRXP010000007">
    <property type="protein sequence ID" value="MFC3581038.1"/>
    <property type="molecule type" value="Genomic_DNA"/>
</dbReference>
<keyword evidence="4" id="KW-1185">Reference proteome</keyword>
<comment type="caution">
    <text evidence="3">The sequence shown here is derived from an EMBL/GenBank/DDBJ whole genome shotgun (WGS) entry which is preliminary data.</text>
</comment>
<evidence type="ECO:0000256" key="1">
    <source>
        <dbReference type="SAM" id="Phobius"/>
    </source>
</evidence>
<evidence type="ECO:0008006" key="5">
    <source>
        <dbReference type="Google" id="ProtNLM"/>
    </source>
</evidence>
<name>A0ABV7SX18_9SPHN</name>
<feature type="signal peptide" evidence="2">
    <location>
        <begin position="1"/>
        <end position="24"/>
    </location>
</feature>
<keyword evidence="1" id="KW-0472">Membrane</keyword>
<accession>A0ABV7SX18</accession>
<keyword evidence="2" id="KW-0732">Signal</keyword>
<gene>
    <name evidence="3" type="ORF">ACFONA_12775</name>
</gene>
<dbReference type="RefSeq" id="WP_261294407.1">
    <property type="nucleotide sequence ID" value="NZ_JANQBK010000006.1"/>
</dbReference>
<feature type="chain" id="PRO_5046555990" description="Glycine zipper family protein" evidence="2">
    <location>
        <begin position="25"/>
        <end position="203"/>
    </location>
</feature>
<feature type="transmembrane region" description="Helical" evidence="1">
    <location>
        <begin position="110"/>
        <end position="131"/>
    </location>
</feature>
<sequence length="203" mass="21556">MNIGGCGAALAVLALMVGETSASAQTVRYLAESASPFGPPAADLSDMTGVTMPVLAFTSDGTEAADFDKYYAFHRADTDFATAYADIAECDGYASGLQSGIGYMQTPYPYAGTMAGAVGGAIGSAMAMMIFGSAEKRRLRRVNMRTCMHFKGYQRYGLPKDLWDKFNFEEGLSGVSEEKRQALLKQQAMVASTGTLLGKELGL</sequence>
<keyword evidence="1" id="KW-1133">Transmembrane helix</keyword>